<keyword evidence="12" id="KW-1185">Reference proteome</keyword>
<comment type="similarity">
    <text evidence="2 10">Belongs to the Wnt family.</text>
</comment>
<evidence type="ECO:0000256" key="8">
    <source>
        <dbReference type="ARBA" id="ARBA00023180"/>
    </source>
</evidence>
<organism evidence="11 12">
    <name type="scientific">Owenia fusiformis</name>
    <name type="common">Polychaete worm</name>
    <dbReference type="NCBI Taxonomy" id="6347"/>
    <lineage>
        <taxon>Eukaryota</taxon>
        <taxon>Metazoa</taxon>
        <taxon>Spiralia</taxon>
        <taxon>Lophotrochozoa</taxon>
        <taxon>Annelida</taxon>
        <taxon>Polychaeta</taxon>
        <taxon>Sedentaria</taxon>
        <taxon>Canalipalpata</taxon>
        <taxon>Sabellida</taxon>
        <taxon>Oweniida</taxon>
        <taxon>Oweniidae</taxon>
        <taxon>Owenia</taxon>
    </lineage>
</organism>
<gene>
    <name evidence="11" type="ORF">OFUS_LOCUS20018</name>
</gene>
<dbReference type="SMART" id="SM00097">
    <property type="entry name" value="WNT1"/>
    <property type="match status" value="1"/>
</dbReference>
<dbReference type="InterPro" id="IPR005817">
    <property type="entry name" value="Wnt"/>
</dbReference>
<dbReference type="EMBL" id="CAIIXF020000009">
    <property type="protein sequence ID" value="CAH1795484.1"/>
    <property type="molecule type" value="Genomic_DNA"/>
</dbReference>
<dbReference type="PRINTS" id="PR01349">
    <property type="entry name" value="WNTPROTEIN"/>
</dbReference>
<comment type="subcellular location">
    <subcellularLocation>
        <location evidence="1 10">Secreted</location>
        <location evidence="1 10">Extracellular space</location>
        <location evidence="1 10">Extracellular matrix</location>
    </subcellularLocation>
</comment>
<dbReference type="PANTHER" id="PTHR12027">
    <property type="entry name" value="WNT RELATED"/>
    <property type="match status" value="1"/>
</dbReference>
<dbReference type="GO" id="GO:0005615">
    <property type="term" value="C:extracellular space"/>
    <property type="evidence" value="ECO:0007669"/>
    <property type="project" value="TreeGrafter"/>
</dbReference>
<name>A0A8J1U603_OWEFU</name>
<dbReference type="CDD" id="cd19340">
    <property type="entry name" value="Wnt_Wnt8"/>
    <property type="match status" value="1"/>
</dbReference>
<evidence type="ECO:0000256" key="3">
    <source>
        <dbReference type="ARBA" id="ARBA00022473"/>
    </source>
</evidence>
<evidence type="ECO:0000313" key="12">
    <source>
        <dbReference type="Proteomes" id="UP000749559"/>
    </source>
</evidence>
<keyword evidence="4" id="KW-0964">Secreted</keyword>
<evidence type="ECO:0000256" key="2">
    <source>
        <dbReference type="ARBA" id="ARBA00005683"/>
    </source>
</evidence>
<dbReference type="Proteomes" id="UP000749559">
    <property type="component" value="Unassembled WGS sequence"/>
</dbReference>
<dbReference type="InterPro" id="IPR043158">
    <property type="entry name" value="Wnt_C"/>
</dbReference>
<dbReference type="AlphaFoldDB" id="A0A8J1U603"/>
<dbReference type="GO" id="GO:0030182">
    <property type="term" value="P:neuron differentiation"/>
    <property type="evidence" value="ECO:0007669"/>
    <property type="project" value="TreeGrafter"/>
</dbReference>
<comment type="caution">
    <text evidence="11">The sequence shown here is derived from an EMBL/GenBank/DDBJ whole genome shotgun (WGS) entry which is preliminary data.</text>
</comment>
<keyword evidence="6 10" id="KW-0879">Wnt signaling pathway</keyword>
<dbReference type="Gene3D" id="3.30.2460.20">
    <property type="match status" value="1"/>
</dbReference>
<sequence>MDRHQLNAAYCIKCIWIIISLFSYLVDSWSFHMYHNFMLTGPKAHIAMADSVAAGALTGVKECKYQFKWDRWNCPEHTLFKRNGPRANKEHSFVHAISSAGVMYIITRNCSQGDFDNCNCDVSRDGKFTFQENGVKWKWGGCSDNVIFGEQISEQFLDALETTKDSRATVIRHNNAVGRSAVYKTLIMRCKCQGVSGACTMKTCWRQLSEFRKVGEYLKKRYKRSIKVEFFEGELSNGARTVPKIVPSNDISRADLVYLDKSPDYCTFNDTLGNRGTEGRECRRPKKGDNPFDKHAKGSCRRLCSACNLAVEKKPVEISERCNCKFHWCCEVKCDQCVENVEKLTCVRKEKKVRKEPES</sequence>
<comment type="function">
    <text evidence="10">Ligand for members of the frizzled family of seven transmembrane receptors.</text>
</comment>
<dbReference type="GO" id="GO:0045165">
    <property type="term" value="P:cell fate commitment"/>
    <property type="evidence" value="ECO:0007669"/>
    <property type="project" value="TreeGrafter"/>
</dbReference>
<dbReference type="Pfam" id="PF00110">
    <property type="entry name" value="wnt"/>
    <property type="match status" value="1"/>
</dbReference>
<dbReference type="PANTHER" id="PTHR12027:SF81">
    <property type="entry name" value="WNT INHIBITOR OF DORSAL PROTEIN"/>
    <property type="match status" value="1"/>
</dbReference>
<evidence type="ECO:0000256" key="4">
    <source>
        <dbReference type="ARBA" id="ARBA00022525"/>
    </source>
</evidence>
<protein>
    <recommendedName>
        <fullName evidence="10">Protein Wnt</fullName>
    </recommendedName>
</protein>
<evidence type="ECO:0000256" key="10">
    <source>
        <dbReference type="RuleBase" id="RU003500"/>
    </source>
</evidence>
<dbReference type="FunFam" id="3.30.2460.20:FF:000003">
    <property type="entry name" value="Protein Wnt"/>
    <property type="match status" value="1"/>
</dbReference>
<keyword evidence="9" id="KW-0449">Lipoprotein</keyword>
<reference evidence="11" key="1">
    <citation type="submission" date="2022-03" db="EMBL/GenBank/DDBJ databases">
        <authorList>
            <person name="Martin C."/>
        </authorList>
    </citation>
    <scope>NUCLEOTIDE SEQUENCE</scope>
</reference>
<evidence type="ECO:0000256" key="5">
    <source>
        <dbReference type="ARBA" id="ARBA00022530"/>
    </source>
</evidence>
<evidence type="ECO:0000256" key="6">
    <source>
        <dbReference type="ARBA" id="ARBA00022687"/>
    </source>
</evidence>
<proteinExistence type="inferred from homology"/>
<accession>A0A8J1U603</accession>
<evidence type="ECO:0000313" key="11">
    <source>
        <dbReference type="EMBL" id="CAH1795484.1"/>
    </source>
</evidence>
<evidence type="ECO:0000256" key="7">
    <source>
        <dbReference type="ARBA" id="ARBA00023157"/>
    </source>
</evidence>
<dbReference type="GO" id="GO:0060070">
    <property type="term" value="P:canonical Wnt signaling pathway"/>
    <property type="evidence" value="ECO:0007669"/>
    <property type="project" value="TreeGrafter"/>
</dbReference>
<keyword evidence="8" id="KW-0325">Glycoprotein</keyword>
<evidence type="ECO:0000256" key="1">
    <source>
        <dbReference type="ARBA" id="ARBA00004498"/>
    </source>
</evidence>
<dbReference type="OrthoDB" id="5945655at2759"/>
<keyword evidence="7" id="KW-1015">Disulfide bond</keyword>
<dbReference type="GO" id="GO:0005109">
    <property type="term" value="F:frizzled binding"/>
    <property type="evidence" value="ECO:0007669"/>
    <property type="project" value="TreeGrafter"/>
</dbReference>
<dbReference type="GO" id="GO:0005125">
    <property type="term" value="F:cytokine activity"/>
    <property type="evidence" value="ECO:0007669"/>
    <property type="project" value="TreeGrafter"/>
</dbReference>
<keyword evidence="5" id="KW-0272">Extracellular matrix</keyword>
<keyword evidence="3 10" id="KW-0217">Developmental protein</keyword>
<evidence type="ECO:0000256" key="9">
    <source>
        <dbReference type="ARBA" id="ARBA00023288"/>
    </source>
</evidence>